<comment type="caution">
    <text evidence="8">The sequence shown here is derived from an EMBL/GenBank/DDBJ whole genome shotgun (WGS) entry which is preliminary data.</text>
</comment>
<dbReference type="RefSeq" id="WP_133450927.1">
    <property type="nucleotide sequence ID" value="NZ_SCWF01000001.1"/>
</dbReference>
<name>A0A4R6C2X2_9STAP</name>
<feature type="domain" description="Tyr recombinase" evidence="6">
    <location>
        <begin position="159"/>
        <end position="334"/>
    </location>
</feature>
<dbReference type="Proteomes" id="UP000294843">
    <property type="component" value="Unassembled WGS sequence"/>
</dbReference>
<dbReference type="InterPro" id="IPR004107">
    <property type="entry name" value="Integrase_SAM-like_N"/>
</dbReference>
<evidence type="ECO:0000259" key="6">
    <source>
        <dbReference type="PROSITE" id="PS51898"/>
    </source>
</evidence>
<dbReference type="PROSITE" id="PS51898">
    <property type="entry name" value="TYR_RECOMBINASE"/>
    <property type="match status" value="1"/>
</dbReference>
<organism evidence="8 9">
    <name type="scientific">Macrococcus bovicus</name>
    <dbReference type="NCBI Taxonomy" id="69968"/>
    <lineage>
        <taxon>Bacteria</taxon>
        <taxon>Bacillati</taxon>
        <taxon>Bacillota</taxon>
        <taxon>Bacilli</taxon>
        <taxon>Bacillales</taxon>
        <taxon>Staphylococcaceae</taxon>
        <taxon>Macrococcus</taxon>
    </lineage>
</organism>
<dbReference type="AlphaFoldDB" id="A0A4R6C2X2"/>
<evidence type="ECO:0000256" key="5">
    <source>
        <dbReference type="PROSITE-ProRule" id="PRU01248"/>
    </source>
</evidence>
<feature type="domain" description="Core-binding (CB)" evidence="7">
    <location>
        <begin position="53"/>
        <end position="135"/>
    </location>
</feature>
<evidence type="ECO:0000256" key="3">
    <source>
        <dbReference type="ARBA" id="ARBA00023125"/>
    </source>
</evidence>
<dbReference type="InterPro" id="IPR010998">
    <property type="entry name" value="Integrase_recombinase_N"/>
</dbReference>
<dbReference type="CDD" id="cd01189">
    <property type="entry name" value="INT_ICEBs1_C_like"/>
    <property type="match status" value="1"/>
</dbReference>
<dbReference type="SUPFAM" id="SSF56349">
    <property type="entry name" value="DNA breaking-rejoining enzymes"/>
    <property type="match status" value="1"/>
</dbReference>
<dbReference type="InterPro" id="IPR002104">
    <property type="entry name" value="Integrase_catalytic"/>
</dbReference>
<gene>
    <name evidence="8" type="ORF">ERX55_02135</name>
</gene>
<dbReference type="PANTHER" id="PTHR30349">
    <property type="entry name" value="PHAGE INTEGRASE-RELATED"/>
    <property type="match status" value="1"/>
</dbReference>
<dbReference type="Gene3D" id="1.10.443.10">
    <property type="entry name" value="Intergrase catalytic core"/>
    <property type="match status" value="1"/>
</dbReference>
<dbReference type="Pfam" id="PF00589">
    <property type="entry name" value="Phage_integrase"/>
    <property type="match status" value="1"/>
</dbReference>
<dbReference type="InterPro" id="IPR044068">
    <property type="entry name" value="CB"/>
</dbReference>
<evidence type="ECO:0000313" key="8">
    <source>
        <dbReference type="EMBL" id="TDM15727.1"/>
    </source>
</evidence>
<dbReference type="PANTHER" id="PTHR30349:SF64">
    <property type="entry name" value="PROPHAGE INTEGRASE INTD-RELATED"/>
    <property type="match status" value="1"/>
</dbReference>
<keyword evidence="2" id="KW-0229">DNA integration</keyword>
<evidence type="ECO:0000256" key="2">
    <source>
        <dbReference type="ARBA" id="ARBA00022908"/>
    </source>
</evidence>
<sequence length="339" mass="39525">MAVKKVGKSYAYDFYFEGQRYRQGRFKTKAEALHAERILYNQLMNGIRLQKDLTFAEYFEKWMETNKLENVSDRTYKTYKSALKHIKKSDFGKIKLKDLSRDKFQDFINEYAKEHAKDTIKKFKGACGACFEAAVFDGLMIKNINHNITYTAGKESQKEETKFIEMKDYERVKKQLMKSDSESSLFLFVMLITGARFSGAAALRREYIDEVNSTIYIAETKTDLSPRTLTVPRKDLSHILRGIERLPVYLDGKVFHLSYTAVNKQIKRVCKQLEIEEVTSHALRHTHCSYLYAKGLSIEYISKRLGHANTSTTREIYQHMFKETFVDEDAKAMEILEAM</sequence>
<comment type="similarity">
    <text evidence="1">Belongs to the 'phage' integrase family.</text>
</comment>
<dbReference type="GO" id="GO:0006310">
    <property type="term" value="P:DNA recombination"/>
    <property type="evidence" value="ECO:0007669"/>
    <property type="project" value="UniProtKB-KW"/>
</dbReference>
<dbReference type="InterPro" id="IPR013762">
    <property type="entry name" value="Integrase-like_cat_sf"/>
</dbReference>
<dbReference type="InterPro" id="IPR050090">
    <property type="entry name" value="Tyrosine_recombinase_XerCD"/>
</dbReference>
<dbReference type="EMBL" id="SCWF01000001">
    <property type="protein sequence ID" value="TDM15727.1"/>
    <property type="molecule type" value="Genomic_DNA"/>
</dbReference>
<proteinExistence type="inferred from homology"/>
<keyword evidence="9" id="KW-1185">Reference proteome</keyword>
<evidence type="ECO:0000256" key="1">
    <source>
        <dbReference type="ARBA" id="ARBA00008857"/>
    </source>
</evidence>
<evidence type="ECO:0000313" key="9">
    <source>
        <dbReference type="Proteomes" id="UP000294843"/>
    </source>
</evidence>
<evidence type="ECO:0000256" key="4">
    <source>
        <dbReference type="ARBA" id="ARBA00023172"/>
    </source>
</evidence>
<dbReference type="Gene3D" id="1.10.150.130">
    <property type="match status" value="1"/>
</dbReference>
<reference evidence="8 9" key="1">
    <citation type="submission" date="2019-01" db="EMBL/GenBank/DDBJ databases">
        <title>Draft genome sequences of the type strains of six Macrococcus species.</title>
        <authorList>
            <person name="Mazhar S."/>
            <person name="Altermann E."/>
            <person name="Hill C."/>
            <person name="Mcauliffe O."/>
        </authorList>
    </citation>
    <scope>NUCLEOTIDE SEQUENCE [LARGE SCALE GENOMIC DNA]</scope>
    <source>
        <strain evidence="8 9">ATCC 51825</strain>
    </source>
</reference>
<evidence type="ECO:0000259" key="7">
    <source>
        <dbReference type="PROSITE" id="PS51900"/>
    </source>
</evidence>
<dbReference type="InterPro" id="IPR011010">
    <property type="entry name" value="DNA_brk_join_enz"/>
</dbReference>
<dbReference type="GO" id="GO:0003677">
    <property type="term" value="F:DNA binding"/>
    <property type="evidence" value="ECO:0007669"/>
    <property type="project" value="UniProtKB-UniRule"/>
</dbReference>
<dbReference type="OrthoDB" id="9803188at2"/>
<keyword evidence="3 5" id="KW-0238">DNA-binding</keyword>
<dbReference type="Pfam" id="PF14659">
    <property type="entry name" value="Phage_int_SAM_3"/>
    <property type="match status" value="1"/>
</dbReference>
<keyword evidence="4" id="KW-0233">DNA recombination</keyword>
<protein>
    <submittedName>
        <fullName evidence="8">Site-specific integrase</fullName>
    </submittedName>
</protein>
<accession>A0A4R6C2X2</accession>
<dbReference type="PROSITE" id="PS51900">
    <property type="entry name" value="CB"/>
    <property type="match status" value="1"/>
</dbReference>
<dbReference type="GO" id="GO:0015074">
    <property type="term" value="P:DNA integration"/>
    <property type="evidence" value="ECO:0007669"/>
    <property type="project" value="UniProtKB-KW"/>
</dbReference>